<sequence>MANNDHSQIEFPPLPIDIFREIVEFASYSSRPTALALTLVSSATRSWSLSAIYETVLLRSVAAVKQFQFSVRSSSRPNSRLAVRFPVARRVKHLGIMALGPINLVQDIITQCSNLESLACGIPFPQQTATTRQYTQSPTKPVVERHLLGISCRDGIPFSALSPHVTHLHVQLASRQALSSLSDLHDHLPDLTYLALSLPTKALTGFHSLRSVIDHMLEHNSHLVLILVQITDLSNEGFCMWSRDLTSELDIRVVVRRAPKSAVEQWRSACMSTHQGFWTEATEEIRKRRDHQQLKKNLLGQYIINRHSTRNY</sequence>
<evidence type="ECO:0000313" key="2">
    <source>
        <dbReference type="Proteomes" id="UP000054988"/>
    </source>
</evidence>
<name>A0A0W0FGY3_MONRR</name>
<comment type="caution">
    <text evidence="1">The sequence shown here is derived from an EMBL/GenBank/DDBJ whole genome shotgun (WGS) entry which is preliminary data.</text>
</comment>
<evidence type="ECO:0008006" key="3">
    <source>
        <dbReference type="Google" id="ProtNLM"/>
    </source>
</evidence>
<proteinExistence type="predicted"/>
<dbReference type="eggNOG" id="ENOG502QYJU">
    <property type="taxonomic scope" value="Eukaryota"/>
</dbReference>
<dbReference type="EMBL" id="LATX01001986">
    <property type="protein sequence ID" value="KTB35609.1"/>
    <property type="molecule type" value="Genomic_DNA"/>
</dbReference>
<dbReference type="Proteomes" id="UP000054988">
    <property type="component" value="Unassembled WGS sequence"/>
</dbReference>
<dbReference type="AlphaFoldDB" id="A0A0W0FGY3"/>
<organism evidence="1 2">
    <name type="scientific">Moniliophthora roreri</name>
    <name type="common">Frosty pod rot fungus</name>
    <name type="synonym">Monilia roreri</name>
    <dbReference type="NCBI Taxonomy" id="221103"/>
    <lineage>
        <taxon>Eukaryota</taxon>
        <taxon>Fungi</taxon>
        <taxon>Dikarya</taxon>
        <taxon>Basidiomycota</taxon>
        <taxon>Agaricomycotina</taxon>
        <taxon>Agaricomycetes</taxon>
        <taxon>Agaricomycetidae</taxon>
        <taxon>Agaricales</taxon>
        <taxon>Marasmiineae</taxon>
        <taxon>Marasmiaceae</taxon>
        <taxon>Moniliophthora</taxon>
    </lineage>
</organism>
<protein>
    <recommendedName>
        <fullName evidence="3">F-box domain-containing protein</fullName>
    </recommendedName>
</protein>
<evidence type="ECO:0000313" key="1">
    <source>
        <dbReference type="EMBL" id="KTB35609.1"/>
    </source>
</evidence>
<accession>A0A0W0FGY3</accession>
<gene>
    <name evidence="1" type="ORF">WG66_11774</name>
</gene>
<reference evidence="1 2" key="1">
    <citation type="submission" date="2015-12" db="EMBL/GenBank/DDBJ databases">
        <title>Draft genome sequence of Moniliophthora roreri, the causal agent of frosty pod rot of cacao.</title>
        <authorList>
            <person name="Aime M.C."/>
            <person name="Diaz-Valderrama J.R."/>
            <person name="Kijpornyongpan T."/>
            <person name="Phillips-Mora W."/>
        </authorList>
    </citation>
    <scope>NUCLEOTIDE SEQUENCE [LARGE SCALE GENOMIC DNA]</scope>
    <source>
        <strain evidence="1 2">MCA 2952</strain>
    </source>
</reference>